<keyword evidence="6 12" id="KW-0694">RNA-binding</keyword>
<dbReference type="GO" id="GO:0003723">
    <property type="term" value="F:RNA binding"/>
    <property type="evidence" value="ECO:0007669"/>
    <property type="project" value="UniProtKB-KW"/>
</dbReference>
<dbReference type="InterPro" id="IPR048549">
    <property type="entry name" value="KRR1-like_KH2_euk"/>
</dbReference>
<sequence>MENAWKTEIPEFRPEDNPHGLLEESSFATLFPKYRETYLKECWPLVQNSLSKFHIKADLDLLEGSMSVRTTRKTWDPASILKARDLIKLLSRSVPYEHAVRVMEDDMAADIIKIGSMVRNRDKFVKRRQRLIGPGGCTLKSVELLTNCYVLVQGQTVAALGPFKGLQQVRRIVTDTMKNIHPIYNIKALMIKRELERNPKLKNENWDRFLPNFKPKNVPKKKSTKKAKKPYTPFPPAPTESKIDKLLESGEYFLKEDEKQKRKKKIKEDKQKEAKIKREAKRNLAFIPPVE</sequence>
<dbReference type="FunFam" id="3.30.1370.10:FF:000014">
    <property type="entry name" value="KRR1 small subunit processome component"/>
    <property type="match status" value="1"/>
</dbReference>
<evidence type="ECO:0000256" key="9">
    <source>
        <dbReference type="ARBA" id="ARBA00023274"/>
    </source>
</evidence>
<keyword evidence="7" id="KW-0175">Coiled coil</keyword>
<dbReference type="InterPro" id="IPR036612">
    <property type="entry name" value="KH_dom_type_1_sf"/>
</dbReference>
<name>A0A2S2NW60_SCHGA</name>
<feature type="domain" description="KRR1 small subunit processome component first KH" evidence="14">
    <location>
        <begin position="25"/>
        <end position="105"/>
    </location>
</feature>
<evidence type="ECO:0000256" key="13">
    <source>
        <dbReference type="SAM" id="MobiDB-lite"/>
    </source>
</evidence>
<feature type="region of interest" description="Disordered" evidence="13">
    <location>
        <begin position="257"/>
        <end position="291"/>
    </location>
</feature>
<proteinExistence type="inferred from homology"/>
<dbReference type="GO" id="GO:0006364">
    <property type="term" value="P:rRNA processing"/>
    <property type="evidence" value="ECO:0007669"/>
    <property type="project" value="UniProtKB-KW"/>
</dbReference>
<evidence type="ECO:0000256" key="7">
    <source>
        <dbReference type="ARBA" id="ARBA00023054"/>
    </source>
</evidence>
<comment type="subcellular location">
    <subcellularLocation>
        <location evidence="1 12">Nucleus</location>
        <location evidence="1 12">Nucleolus</location>
    </subcellularLocation>
</comment>
<gene>
    <name evidence="16" type="primary">dbe</name>
    <name evidence="16" type="ORF">g.51296</name>
</gene>
<accession>A0A2S2NW60</accession>
<comment type="subunit">
    <text evidence="11">Monomer. Component of the ribosomal small subunit (SSU) processome.</text>
</comment>
<dbReference type="Pfam" id="PF17903">
    <property type="entry name" value="KH_KRR1_1st"/>
    <property type="match status" value="1"/>
</dbReference>
<dbReference type="PANTHER" id="PTHR12581:SF0">
    <property type="entry name" value="KRR1 SMALL SUBUNIT PROCESSOME COMPONENT HOMOLOG"/>
    <property type="match status" value="1"/>
</dbReference>
<feature type="region of interest" description="Disordered" evidence="13">
    <location>
        <begin position="206"/>
        <end position="243"/>
    </location>
</feature>
<evidence type="ECO:0000256" key="1">
    <source>
        <dbReference type="ARBA" id="ARBA00004604"/>
    </source>
</evidence>
<evidence type="ECO:0000256" key="12">
    <source>
        <dbReference type="PIRNR" id="PIRNR006515"/>
    </source>
</evidence>
<evidence type="ECO:0000313" key="16">
    <source>
        <dbReference type="EMBL" id="MBY21384.1"/>
    </source>
</evidence>
<evidence type="ECO:0000259" key="14">
    <source>
        <dbReference type="Pfam" id="PF17903"/>
    </source>
</evidence>
<dbReference type="SUPFAM" id="SSF54791">
    <property type="entry name" value="Eukaryotic type KH-domain (KH-domain type I)"/>
    <property type="match status" value="1"/>
</dbReference>
<dbReference type="Pfam" id="PF21800">
    <property type="entry name" value="KH_KRR1_2nd"/>
    <property type="match status" value="1"/>
</dbReference>
<organism evidence="16">
    <name type="scientific">Schizaphis graminum</name>
    <name type="common">Green bug aphid</name>
    <dbReference type="NCBI Taxonomy" id="13262"/>
    <lineage>
        <taxon>Eukaryota</taxon>
        <taxon>Metazoa</taxon>
        <taxon>Ecdysozoa</taxon>
        <taxon>Arthropoda</taxon>
        <taxon>Hexapoda</taxon>
        <taxon>Insecta</taxon>
        <taxon>Pterygota</taxon>
        <taxon>Neoptera</taxon>
        <taxon>Paraneoptera</taxon>
        <taxon>Hemiptera</taxon>
        <taxon>Sternorrhyncha</taxon>
        <taxon>Aphidomorpha</taxon>
        <taxon>Aphidoidea</taxon>
        <taxon>Aphididae</taxon>
        <taxon>Aphidini</taxon>
        <taxon>Schizaphis</taxon>
    </lineage>
</organism>
<evidence type="ECO:0000256" key="8">
    <source>
        <dbReference type="ARBA" id="ARBA00023242"/>
    </source>
</evidence>
<evidence type="ECO:0000256" key="10">
    <source>
        <dbReference type="ARBA" id="ARBA00024689"/>
    </source>
</evidence>
<keyword evidence="3" id="KW-0217">Developmental protein</keyword>
<protein>
    <recommendedName>
        <fullName evidence="12">KRR1 small subunit processome component</fullName>
    </recommendedName>
    <alternativeName>
        <fullName evidence="12">KRR-R motif-containing protein 1</fullName>
    </alternativeName>
</protein>
<keyword evidence="8 12" id="KW-0539">Nucleus</keyword>
<dbReference type="FunFam" id="3.30.1370.10:FF:000011">
    <property type="entry name" value="KRR1 small subunit processome component"/>
    <property type="match status" value="1"/>
</dbReference>
<feature type="domain" description="KRR1 small subunit processome component second KH" evidence="15">
    <location>
        <begin position="108"/>
        <end position="196"/>
    </location>
</feature>
<evidence type="ECO:0000256" key="6">
    <source>
        <dbReference type="ARBA" id="ARBA00022884"/>
    </source>
</evidence>
<evidence type="ECO:0000256" key="5">
    <source>
        <dbReference type="ARBA" id="ARBA00022552"/>
    </source>
</evidence>
<comment type="similarity">
    <text evidence="2 12">Belongs to the KRR1 family.</text>
</comment>
<comment type="function">
    <text evidence="10">Required for 40S ribosome biogenesis. Involved in nucleolar processing of pre-18S ribosomal RNA and ribosome assembly. Binds to RNA. Required for female germline development, cell viability during eye development and for survival of dividing cells and epithelial cells during early wing disk development.</text>
</comment>
<dbReference type="InterPro" id="IPR048548">
    <property type="entry name" value="KRR1-like_KH2"/>
</dbReference>
<dbReference type="PIRSF" id="PIRSF006515">
    <property type="entry name" value="KRR1"/>
    <property type="match status" value="1"/>
</dbReference>
<dbReference type="CDD" id="cd22394">
    <property type="entry name" value="KH-I_KRR1_rpt2"/>
    <property type="match status" value="1"/>
</dbReference>
<feature type="compositionally biased region" description="Basic and acidic residues" evidence="13">
    <location>
        <begin position="257"/>
        <end position="277"/>
    </location>
</feature>
<dbReference type="InterPro" id="IPR024166">
    <property type="entry name" value="rRNA_assembly_KRR1"/>
</dbReference>
<evidence type="ECO:0000256" key="4">
    <source>
        <dbReference type="ARBA" id="ARBA00022517"/>
    </source>
</evidence>
<dbReference type="InterPro" id="IPR041174">
    <property type="entry name" value="KRR1-like_KH1"/>
</dbReference>
<dbReference type="Gene3D" id="3.30.1370.10">
    <property type="entry name" value="K Homology domain, type 1"/>
    <property type="match status" value="2"/>
</dbReference>
<evidence type="ECO:0000256" key="2">
    <source>
        <dbReference type="ARBA" id="ARBA00009344"/>
    </source>
</evidence>
<evidence type="ECO:0000256" key="3">
    <source>
        <dbReference type="ARBA" id="ARBA00022473"/>
    </source>
</evidence>
<dbReference type="InterPro" id="IPR048550">
    <property type="entry name" value="KRR1-like_KH1_euk"/>
</dbReference>
<feature type="compositionally biased region" description="Basic residues" evidence="13">
    <location>
        <begin position="217"/>
        <end position="229"/>
    </location>
</feature>
<dbReference type="CDD" id="cd22393">
    <property type="entry name" value="KH-I_KRR1_rpt1"/>
    <property type="match status" value="1"/>
</dbReference>
<dbReference type="AlphaFoldDB" id="A0A2S2NW60"/>
<dbReference type="PANTHER" id="PTHR12581">
    <property type="entry name" value="HIV-1 REV BINDING PROTEIN 2, 3"/>
    <property type="match status" value="1"/>
</dbReference>
<evidence type="ECO:0000259" key="15">
    <source>
        <dbReference type="Pfam" id="PF21800"/>
    </source>
</evidence>
<keyword evidence="4 12" id="KW-0690">Ribosome biogenesis</keyword>
<dbReference type="EMBL" id="GGMR01008765">
    <property type="protein sequence ID" value="MBY21384.1"/>
    <property type="molecule type" value="Transcribed_RNA"/>
</dbReference>
<evidence type="ECO:0000256" key="11">
    <source>
        <dbReference type="ARBA" id="ARBA00025925"/>
    </source>
</evidence>
<reference evidence="16" key="1">
    <citation type="submission" date="2018-04" db="EMBL/GenBank/DDBJ databases">
        <title>Transcriptome of Schizaphis graminum biotype I.</title>
        <authorList>
            <person name="Scully E.D."/>
            <person name="Geib S.M."/>
            <person name="Palmer N.A."/>
            <person name="Koch K."/>
            <person name="Bradshaw J."/>
            <person name="Heng-Moss T."/>
            <person name="Sarath G."/>
        </authorList>
    </citation>
    <scope>NUCLEOTIDE SEQUENCE</scope>
</reference>
<keyword evidence="5 12" id="KW-0698">rRNA processing</keyword>
<keyword evidence="9 12" id="KW-0687">Ribonucleoprotein</keyword>
<dbReference type="GO" id="GO:0032040">
    <property type="term" value="C:small-subunit processome"/>
    <property type="evidence" value="ECO:0007669"/>
    <property type="project" value="TreeGrafter"/>
</dbReference>